<evidence type="ECO:0000313" key="6">
    <source>
        <dbReference type="Proteomes" id="UP000199632"/>
    </source>
</evidence>
<dbReference type="PANTHER" id="PTHR43537:SF41">
    <property type="entry name" value="TRANSCRIPTIONAL REGULATORY PROTEIN"/>
    <property type="match status" value="1"/>
</dbReference>
<sequence length="221" mass="24800">MEAQLIPGERRTAHQMVRDSLRRAILDGTLPAGSRLVQADIAARLRVSTTPVREALRDLASEGLIRLDAHRGAVVRETSLDEVREIYLIRRLLEPEAVKGAVQEMGPDLLARLERLQAELDDAREPGRWVALNREFHRVLNSASGLDRLAEILNHLDDNAAVYVNMALRATDADHLDSGNEHHQRLLEACRDRDGERAAKLVVEHLQQTLTTVERAVTSLR</sequence>
<dbReference type="STRING" id="137265.SAMN05421684_3478"/>
<dbReference type="PROSITE" id="PS50949">
    <property type="entry name" value="HTH_GNTR"/>
    <property type="match status" value="1"/>
</dbReference>
<proteinExistence type="predicted"/>
<dbReference type="OrthoDB" id="8680240at2"/>
<dbReference type="Pfam" id="PF07729">
    <property type="entry name" value="FCD"/>
    <property type="match status" value="1"/>
</dbReference>
<protein>
    <submittedName>
        <fullName evidence="5">Transcriptional regulator, GntR family</fullName>
    </submittedName>
</protein>
<reference evidence="6" key="1">
    <citation type="submission" date="2016-10" db="EMBL/GenBank/DDBJ databases">
        <authorList>
            <person name="Varghese N."/>
            <person name="Submissions S."/>
        </authorList>
    </citation>
    <scope>NUCLEOTIDE SEQUENCE [LARGE SCALE GENOMIC DNA]</scope>
    <source>
        <strain evidence="6">DSM 44718</strain>
    </source>
</reference>
<dbReference type="InterPro" id="IPR036390">
    <property type="entry name" value="WH_DNA-bd_sf"/>
</dbReference>
<dbReference type="GO" id="GO:0003677">
    <property type="term" value="F:DNA binding"/>
    <property type="evidence" value="ECO:0007669"/>
    <property type="project" value="UniProtKB-KW"/>
</dbReference>
<dbReference type="CDD" id="cd07377">
    <property type="entry name" value="WHTH_GntR"/>
    <property type="match status" value="1"/>
</dbReference>
<feature type="domain" description="HTH gntR-type" evidence="4">
    <location>
        <begin position="11"/>
        <end position="78"/>
    </location>
</feature>
<dbReference type="InterPro" id="IPR000524">
    <property type="entry name" value="Tscrpt_reg_HTH_GntR"/>
</dbReference>
<keyword evidence="2" id="KW-0238">DNA-binding</keyword>
<dbReference type="Gene3D" id="1.10.10.10">
    <property type="entry name" value="Winged helix-like DNA-binding domain superfamily/Winged helix DNA-binding domain"/>
    <property type="match status" value="1"/>
</dbReference>
<evidence type="ECO:0000313" key="5">
    <source>
        <dbReference type="EMBL" id="SDZ20784.1"/>
    </source>
</evidence>
<keyword evidence="3" id="KW-0804">Transcription</keyword>
<dbReference type="SUPFAM" id="SSF48008">
    <property type="entry name" value="GntR ligand-binding domain-like"/>
    <property type="match status" value="1"/>
</dbReference>
<dbReference type="EMBL" id="FNQB01000002">
    <property type="protein sequence ID" value="SDZ20784.1"/>
    <property type="molecule type" value="Genomic_DNA"/>
</dbReference>
<dbReference type="GO" id="GO:0003700">
    <property type="term" value="F:DNA-binding transcription factor activity"/>
    <property type="evidence" value="ECO:0007669"/>
    <property type="project" value="InterPro"/>
</dbReference>
<dbReference type="InterPro" id="IPR008920">
    <property type="entry name" value="TF_FadR/GntR_C"/>
</dbReference>
<dbReference type="PANTHER" id="PTHR43537">
    <property type="entry name" value="TRANSCRIPTIONAL REGULATOR, GNTR FAMILY"/>
    <property type="match status" value="1"/>
</dbReference>
<dbReference type="SUPFAM" id="SSF46785">
    <property type="entry name" value="Winged helix' DNA-binding domain"/>
    <property type="match status" value="1"/>
</dbReference>
<dbReference type="Gene3D" id="1.20.120.530">
    <property type="entry name" value="GntR ligand-binding domain-like"/>
    <property type="match status" value="1"/>
</dbReference>
<name>A0A1H3R4R2_9ACTN</name>
<dbReference type="InterPro" id="IPR011711">
    <property type="entry name" value="GntR_C"/>
</dbReference>
<gene>
    <name evidence="5" type="ORF">SAMN05421684_3478</name>
</gene>
<dbReference type="Pfam" id="PF00392">
    <property type="entry name" value="GntR"/>
    <property type="match status" value="1"/>
</dbReference>
<keyword evidence="6" id="KW-1185">Reference proteome</keyword>
<dbReference type="Proteomes" id="UP000199632">
    <property type="component" value="Unassembled WGS sequence"/>
</dbReference>
<dbReference type="RefSeq" id="WP_090793096.1">
    <property type="nucleotide sequence ID" value="NZ_BOND01000008.1"/>
</dbReference>
<evidence type="ECO:0000256" key="3">
    <source>
        <dbReference type="ARBA" id="ARBA00023163"/>
    </source>
</evidence>
<dbReference type="SMART" id="SM00895">
    <property type="entry name" value="FCD"/>
    <property type="match status" value="1"/>
</dbReference>
<evidence type="ECO:0000256" key="2">
    <source>
        <dbReference type="ARBA" id="ARBA00023125"/>
    </source>
</evidence>
<evidence type="ECO:0000256" key="1">
    <source>
        <dbReference type="ARBA" id="ARBA00023015"/>
    </source>
</evidence>
<dbReference type="AlphaFoldDB" id="A0A1H3R4R2"/>
<evidence type="ECO:0000259" key="4">
    <source>
        <dbReference type="PROSITE" id="PS50949"/>
    </source>
</evidence>
<accession>A0A1H3R4R2</accession>
<organism evidence="5 6">
    <name type="scientific">Asanoa ishikariensis</name>
    <dbReference type="NCBI Taxonomy" id="137265"/>
    <lineage>
        <taxon>Bacteria</taxon>
        <taxon>Bacillati</taxon>
        <taxon>Actinomycetota</taxon>
        <taxon>Actinomycetes</taxon>
        <taxon>Micromonosporales</taxon>
        <taxon>Micromonosporaceae</taxon>
        <taxon>Asanoa</taxon>
    </lineage>
</organism>
<dbReference type="SMART" id="SM00345">
    <property type="entry name" value="HTH_GNTR"/>
    <property type="match status" value="1"/>
</dbReference>
<dbReference type="InterPro" id="IPR036388">
    <property type="entry name" value="WH-like_DNA-bd_sf"/>
</dbReference>
<keyword evidence="1" id="KW-0805">Transcription regulation</keyword>